<protein>
    <submittedName>
        <fullName evidence="2">DUF3847 domain-containing protein</fullName>
    </submittedName>
</protein>
<comment type="caution">
    <text evidence="2">The sequence shown here is derived from an EMBL/GenBank/DDBJ whole genome shotgun (WGS) entry which is preliminary data.</text>
</comment>
<sequence length="113" mass="13418">MRLTQNPKESDNLKTKTKALKKQCETTEQKLEQEQHKLTRLQNRASYLKKAQRKQRNKRLILKGVAVETVMPDTEYLSQEDFYSLVEQIYQLDSVQELVEKVTEKYRIIEDGD</sequence>
<name>A0A935C1G2_9FIRM</name>
<keyword evidence="1" id="KW-0175">Coiled coil</keyword>
<dbReference type="InterPro" id="IPR024215">
    <property type="entry name" value="DUF3847"/>
</dbReference>
<dbReference type="Pfam" id="PF12958">
    <property type="entry name" value="DUF3847"/>
    <property type="match status" value="1"/>
</dbReference>
<dbReference type="Proteomes" id="UP000633365">
    <property type="component" value="Unassembled WGS sequence"/>
</dbReference>
<accession>A0A935C1G2</accession>
<dbReference type="EMBL" id="JAEQMG010000083">
    <property type="protein sequence ID" value="MBK6088769.1"/>
    <property type="molecule type" value="Genomic_DNA"/>
</dbReference>
<gene>
    <name evidence="2" type="ORF">JKK62_08925</name>
</gene>
<evidence type="ECO:0000256" key="1">
    <source>
        <dbReference type="SAM" id="Coils"/>
    </source>
</evidence>
<evidence type="ECO:0000313" key="2">
    <source>
        <dbReference type="EMBL" id="MBK6088769.1"/>
    </source>
</evidence>
<organism evidence="2 3">
    <name type="scientific">Ruminococcus difficilis</name>
    <dbReference type="NCBI Taxonomy" id="2763069"/>
    <lineage>
        <taxon>Bacteria</taxon>
        <taxon>Bacillati</taxon>
        <taxon>Bacillota</taxon>
        <taxon>Clostridia</taxon>
        <taxon>Eubacteriales</taxon>
        <taxon>Oscillospiraceae</taxon>
        <taxon>Ruminococcus</taxon>
    </lineage>
</organism>
<dbReference type="AlphaFoldDB" id="A0A935C1G2"/>
<feature type="coiled-coil region" evidence="1">
    <location>
        <begin position="10"/>
        <end position="51"/>
    </location>
</feature>
<evidence type="ECO:0000313" key="3">
    <source>
        <dbReference type="Proteomes" id="UP000633365"/>
    </source>
</evidence>
<proteinExistence type="predicted"/>
<reference evidence="2" key="1">
    <citation type="submission" date="2021-01" db="EMBL/GenBank/DDBJ databases">
        <title>Genome public.</title>
        <authorList>
            <person name="Liu C."/>
            <person name="Sun Q."/>
        </authorList>
    </citation>
    <scope>NUCLEOTIDE SEQUENCE</scope>
    <source>
        <strain evidence="2">M6</strain>
    </source>
</reference>
<keyword evidence="3" id="KW-1185">Reference proteome</keyword>